<proteinExistence type="predicted"/>
<accession>X1MDD5</accession>
<dbReference type="EMBL" id="BARV01005228">
    <property type="protein sequence ID" value="GAI12695.1"/>
    <property type="molecule type" value="Genomic_DNA"/>
</dbReference>
<feature type="non-terminal residue" evidence="1">
    <location>
        <position position="71"/>
    </location>
</feature>
<protein>
    <submittedName>
        <fullName evidence="1">Uncharacterized protein</fullName>
    </submittedName>
</protein>
<organism evidence="1">
    <name type="scientific">marine sediment metagenome</name>
    <dbReference type="NCBI Taxonomy" id="412755"/>
    <lineage>
        <taxon>unclassified sequences</taxon>
        <taxon>metagenomes</taxon>
        <taxon>ecological metagenomes</taxon>
    </lineage>
</organism>
<name>X1MDD5_9ZZZZ</name>
<reference evidence="1" key="1">
    <citation type="journal article" date="2014" name="Front. Microbiol.">
        <title>High frequency of phylogenetically diverse reductive dehalogenase-homologous genes in deep subseafloor sedimentary metagenomes.</title>
        <authorList>
            <person name="Kawai M."/>
            <person name="Futagami T."/>
            <person name="Toyoda A."/>
            <person name="Takaki Y."/>
            <person name="Nishi S."/>
            <person name="Hori S."/>
            <person name="Arai W."/>
            <person name="Tsubouchi T."/>
            <person name="Morono Y."/>
            <person name="Uchiyama I."/>
            <person name="Ito T."/>
            <person name="Fujiyama A."/>
            <person name="Inagaki F."/>
            <person name="Takami H."/>
        </authorList>
    </citation>
    <scope>NUCLEOTIDE SEQUENCE</scope>
    <source>
        <strain evidence="1">Expedition CK06-06</strain>
    </source>
</reference>
<gene>
    <name evidence="1" type="ORF">S06H3_11003</name>
</gene>
<sequence>MTLRNLGYSADEIENHIEEYAMSCYFRHLKDILDGARIEVTPTNRKQIDQAIHQIVGVTYKDCPETWKRLK</sequence>
<dbReference type="AlphaFoldDB" id="X1MDD5"/>
<comment type="caution">
    <text evidence="1">The sequence shown here is derived from an EMBL/GenBank/DDBJ whole genome shotgun (WGS) entry which is preliminary data.</text>
</comment>
<evidence type="ECO:0000313" key="1">
    <source>
        <dbReference type="EMBL" id="GAI12695.1"/>
    </source>
</evidence>